<keyword evidence="3" id="KW-1003">Cell membrane</keyword>
<feature type="transmembrane region" description="Helical" evidence="8">
    <location>
        <begin position="294"/>
        <end position="312"/>
    </location>
</feature>
<feature type="transmembrane region" description="Helical" evidence="8">
    <location>
        <begin position="39"/>
        <end position="60"/>
    </location>
</feature>
<dbReference type="InterPro" id="IPR001927">
    <property type="entry name" value="Na/Gal_symport"/>
</dbReference>
<evidence type="ECO:0000256" key="5">
    <source>
        <dbReference type="ARBA" id="ARBA00022847"/>
    </source>
</evidence>
<dbReference type="InterPro" id="IPR039672">
    <property type="entry name" value="MFS_2"/>
</dbReference>
<dbReference type="AlphaFoldDB" id="A0A919XRI3"/>
<feature type="transmembrane region" description="Helical" evidence="8">
    <location>
        <begin position="181"/>
        <end position="202"/>
    </location>
</feature>
<dbReference type="NCBIfam" id="TIGR00792">
    <property type="entry name" value="gph"/>
    <property type="match status" value="1"/>
</dbReference>
<feature type="transmembrane region" description="Helical" evidence="8">
    <location>
        <begin position="367"/>
        <end position="390"/>
    </location>
</feature>
<proteinExistence type="predicted"/>
<dbReference type="EMBL" id="BORR01000008">
    <property type="protein sequence ID" value="GIO37684.1"/>
    <property type="molecule type" value="Genomic_DNA"/>
</dbReference>
<dbReference type="Proteomes" id="UP000681162">
    <property type="component" value="Unassembled WGS sequence"/>
</dbReference>
<keyword evidence="2" id="KW-0813">Transport</keyword>
<keyword evidence="4 8" id="KW-0812">Transmembrane</keyword>
<dbReference type="GO" id="GO:0006814">
    <property type="term" value="P:sodium ion transport"/>
    <property type="evidence" value="ECO:0007669"/>
    <property type="project" value="InterPro"/>
</dbReference>
<dbReference type="CDD" id="cd17332">
    <property type="entry name" value="MFS_MelB_like"/>
    <property type="match status" value="1"/>
</dbReference>
<feature type="transmembrane region" description="Helical" evidence="8">
    <location>
        <begin position="112"/>
        <end position="133"/>
    </location>
</feature>
<reference evidence="9 10" key="1">
    <citation type="submission" date="2021-03" db="EMBL/GenBank/DDBJ databases">
        <title>Antimicrobial resistance genes in bacteria isolated from Japanese honey, and their potential for conferring macrolide and lincosamide resistance in the American foulbrood pathogen Paenibacillus larvae.</title>
        <authorList>
            <person name="Okamoto M."/>
            <person name="Kumagai M."/>
            <person name="Kanamori H."/>
            <person name="Takamatsu D."/>
        </authorList>
    </citation>
    <scope>NUCLEOTIDE SEQUENCE [LARGE SCALE GENOMIC DNA]</scope>
    <source>
        <strain evidence="9 10">J41TS12</strain>
    </source>
</reference>
<sequence length="448" mass="49553">MEERVPAREKVFYSGGLLGQNMLYSFMSAYILFFYTDLLGIKATTASLILVVASIVDACLDPVMGMIADKTRSRWGKFRPYLLFAPWLIAAATVLCFWDFDASPGTTLAISAAAYLLWGMLYTVCDTPLWALSSVISTAPKERNLLVTLGKIGGMLGVVVITIGGIQLLLSFGGERDSRAYLLSAILIGIIAAVLIFLAGFTSRERIAPPVERISFRRNFQTVYKNKPLLVLLLSLLVMNLVINLMQGIQLYYVVYVWQDAGFVMKIGISLVVGMILGMGATPKLLQRFPKKRLYIFSCLFGCLSCTITFLLGQQNPVLILIMLGFNFFFCGMATVVSTSMLLDTIDYSEWRLGFRGEGIVFSTNTFISKFSGAVSRMMIGAGLGLLHYVENQPVTAQLQNGLSFMMLMLPALCFAAAIIPVLFYGITEQQRIHVQDELEKRRTTLSG</sequence>
<feature type="transmembrane region" description="Helical" evidence="8">
    <location>
        <begin position="223"/>
        <end position="243"/>
    </location>
</feature>
<feature type="transmembrane region" description="Helical" evidence="8">
    <location>
        <begin position="145"/>
        <end position="169"/>
    </location>
</feature>
<evidence type="ECO:0000256" key="3">
    <source>
        <dbReference type="ARBA" id="ARBA00022475"/>
    </source>
</evidence>
<evidence type="ECO:0000256" key="2">
    <source>
        <dbReference type="ARBA" id="ARBA00022448"/>
    </source>
</evidence>
<feature type="transmembrane region" description="Helical" evidence="8">
    <location>
        <begin position="318"/>
        <end position="346"/>
    </location>
</feature>
<evidence type="ECO:0000256" key="6">
    <source>
        <dbReference type="ARBA" id="ARBA00022989"/>
    </source>
</evidence>
<comment type="caution">
    <text evidence="9">The sequence shown here is derived from an EMBL/GenBank/DDBJ whole genome shotgun (WGS) entry which is preliminary data.</text>
</comment>
<dbReference type="GO" id="GO:0005886">
    <property type="term" value="C:plasma membrane"/>
    <property type="evidence" value="ECO:0007669"/>
    <property type="project" value="UniProtKB-SubCell"/>
</dbReference>
<dbReference type="GO" id="GO:0015293">
    <property type="term" value="F:symporter activity"/>
    <property type="evidence" value="ECO:0007669"/>
    <property type="project" value="UniProtKB-KW"/>
</dbReference>
<name>A0A919XRI3_9BACL</name>
<evidence type="ECO:0000256" key="7">
    <source>
        <dbReference type="ARBA" id="ARBA00023136"/>
    </source>
</evidence>
<feature type="transmembrane region" description="Helical" evidence="8">
    <location>
        <begin position="81"/>
        <end position="100"/>
    </location>
</feature>
<organism evidence="9 10">
    <name type="scientific">Paenibacillus antibioticophila</name>
    <dbReference type="NCBI Taxonomy" id="1274374"/>
    <lineage>
        <taxon>Bacteria</taxon>
        <taxon>Bacillati</taxon>
        <taxon>Bacillota</taxon>
        <taxon>Bacilli</taxon>
        <taxon>Bacillales</taxon>
        <taxon>Paenibacillaceae</taxon>
        <taxon>Paenibacillus</taxon>
    </lineage>
</organism>
<dbReference type="InterPro" id="IPR036259">
    <property type="entry name" value="MFS_trans_sf"/>
</dbReference>
<evidence type="ECO:0000313" key="9">
    <source>
        <dbReference type="EMBL" id="GIO37684.1"/>
    </source>
</evidence>
<evidence type="ECO:0000256" key="1">
    <source>
        <dbReference type="ARBA" id="ARBA00004651"/>
    </source>
</evidence>
<dbReference type="PANTHER" id="PTHR11328:SF24">
    <property type="entry name" value="MAJOR FACILITATOR SUPERFAMILY (MFS) PROFILE DOMAIN-CONTAINING PROTEIN"/>
    <property type="match status" value="1"/>
</dbReference>
<dbReference type="SUPFAM" id="SSF103473">
    <property type="entry name" value="MFS general substrate transporter"/>
    <property type="match status" value="1"/>
</dbReference>
<keyword evidence="6 8" id="KW-1133">Transmembrane helix</keyword>
<feature type="transmembrane region" description="Helical" evidence="8">
    <location>
        <begin position="402"/>
        <end position="427"/>
    </location>
</feature>
<dbReference type="RefSeq" id="WP_212939928.1">
    <property type="nucleotide sequence ID" value="NZ_BORR01000008.1"/>
</dbReference>
<feature type="transmembrane region" description="Helical" evidence="8">
    <location>
        <begin position="263"/>
        <end position="282"/>
    </location>
</feature>
<evidence type="ECO:0000256" key="8">
    <source>
        <dbReference type="SAM" id="Phobius"/>
    </source>
</evidence>
<evidence type="ECO:0000256" key="4">
    <source>
        <dbReference type="ARBA" id="ARBA00022692"/>
    </source>
</evidence>
<comment type="subcellular location">
    <subcellularLocation>
        <location evidence="1">Cell membrane</location>
        <topology evidence="1">Multi-pass membrane protein</topology>
    </subcellularLocation>
</comment>
<dbReference type="PANTHER" id="PTHR11328">
    <property type="entry name" value="MAJOR FACILITATOR SUPERFAMILY DOMAIN-CONTAINING PROTEIN"/>
    <property type="match status" value="1"/>
</dbReference>
<accession>A0A919XRI3</accession>
<evidence type="ECO:0000313" key="10">
    <source>
        <dbReference type="Proteomes" id="UP000681162"/>
    </source>
</evidence>
<gene>
    <name evidence="9" type="ORF">J41TS12_25450</name>
</gene>
<dbReference type="InterPro" id="IPR018043">
    <property type="entry name" value="Na/Gal_symport_CS"/>
</dbReference>
<keyword evidence="10" id="KW-1185">Reference proteome</keyword>
<keyword evidence="5" id="KW-0769">Symport</keyword>
<keyword evidence="7 8" id="KW-0472">Membrane</keyword>
<dbReference type="GO" id="GO:0008643">
    <property type="term" value="P:carbohydrate transport"/>
    <property type="evidence" value="ECO:0007669"/>
    <property type="project" value="InterPro"/>
</dbReference>
<protein>
    <submittedName>
        <fullName evidence="9">Sodium:galactoside symporter</fullName>
    </submittedName>
</protein>
<dbReference type="Gene3D" id="1.20.1250.20">
    <property type="entry name" value="MFS general substrate transporter like domains"/>
    <property type="match status" value="1"/>
</dbReference>
<dbReference type="PROSITE" id="PS00872">
    <property type="entry name" value="NA_GALACTOSIDE_SYMP"/>
    <property type="match status" value="1"/>
</dbReference>
<dbReference type="Pfam" id="PF13347">
    <property type="entry name" value="MFS_2"/>
    <property type="match status" value="1"/>
</dbReference>
<feature type="transmembrane region" description="Helical" evidence="8">
    <location>
        <begin position="12"/>
        <end position="33"/>
    </location>
</feature>